<evidence type="ECO:0000313" key="2">
    <source>
        <dbReference type="EMBL" id="GJN24145.1"/>
    </source>
</evidence>
<proteinExistence type="predicted"/>
<dbReference type="EMBL" id="BQKI01000076">
    <property type="protein sequence ID" value="GJN24145.1"/>
    <property type="molecule type" value="Genomic_DNA"/>
</dbReference>
<organism evidence="2 3">
    <name type="scientific">Eleusine coracana subsp. coracana</name>
    <dbReference type="NCBI Taxonomy" id="191504"/>
    <lineage>
        <taxon>Eukaryota</taxon>
        <taxon>Viridiplantae</taxon>
        <taxon>Streptophyta</taxon>
        <taxon>Embryophyta</taxon>
        <taxon>Tracheophyta</taxon>
        <taxon>Spermatophyta</taxon>
        <taxon>Magnoliopsida</taxon>
        <taxon>Liliopsida</taxon>
        <taxon>Poales</taxon>
        <taxon>Poaceae</taxon>
        <taxon>PACMAD clade</taxon>
        <taxon>Chloridoideae</taxon>
        <taxon>Cynodonteae</taxon>
        <taxon>Eleusininae</taxon>
        <taxon>Eleusine</taxon>
    </lineage>
</organism>
<dbReference type="AlphaFoldDB" id="A0AAV5EPH4"/>
<keyword evidence="1" id="KW-0812">Transmembrane</keyword>
<name>A0AAV5EPH4_ELECO</name>
<dbReference type="PANTHER" id="PTHR37242:SF1">
    <property type="entry name" value="OS09G0569450 PROTEIN"/>
    <property type="match status" value="1"/>
</dbReference>
<gene>
    <name evidence="2" type="primary">gb11867</name>
    <name evidence="2" type="ORF">PR202_gb11867</name>
</gene>
<feature type="transmembrane region" description="Helical" evidence="1">
    <location>
        <begin position="21"/>
        <end position="44"/>
    </location>
</feature>
<reference evidence="2" key="1">
    <citation type="journal article" date="2018" name="DNA Res.">
        <title>Multiple hybrid de novo genome assembly of finger millet, an orphan allotetraploid crop.</title>
        <authorList>
            <person name="Hatakeyama M."/>
            <person name="Aluri S."/>
            <person name="Balachadran M.T."/>
            <person name="Sivarajan S.R."/>
            <person name="Patrignani A."/>
            <person name="Gruter S."/>
            <person name="Poveda L."/>
            <person name="Shimizu-Inatsugi R."/>
            <person name="Baeten J."/>
            <person name="Francoijs K.J."/>
            <person name="Nataraja K.N."/>
            <person name="Reddy Y.A.N."/>
            <person name="Phadnis S."/>
            <person name="Ravikumar R.L."/>
            <person name="Schlapbach R."/>
            <person name="Sreeman S.M."/>
            <person name="Shimizu K.K."/>
        </authorList>
    </citation>
    <scope>NUCLEOTIDE SEQUENCE</scope>
</reference>
<comment type="caution">
    <text evidence="2">The sequence shown here is derived from an EMBL/GenBank/DDBJ whole genome shotgun (WGS) entry which is preliminary data.</text>
</comment>
<evidence type="ECO:0000256" key="1">
    <source>
        <dbReference type="SAM" id="Phobius"/>
    </source>
</evidence>
<dbReference type="PANTHER" id="PTHR37242">
    <property type="entry name" value="OS09G0569450 PROTEIN"/>
    <property type="match status" value="1"/>
</dbReference>
<dbReference type="Proteomes" id="UP001054889">
    <property type="component" value="Unassembled WGS sequence"/>
</dbReference>
<keyword evidence="1" id="KW-0472">Membrane</keyword>
<keyword evidence="3" id="KW-1185">Reference proteome</keyword>
<sequence length="100" mass="12359">MFSFIRYISKGKIHQNNYILRCVYFFEEYVFFFRIFFCRVFFILQHSENFFLFFEVVGIIKRKALIKELAAAYHAECMTNCKELLQLQRMWEKVCIIHFL</sequence>
<keyword evidence="1" id="KW-1133">Transmembrane helix</keyword>
<accession>A0AAV5EPH4</accession>
<protein>
    <submittedName>
        <fullName evidence="2">Uncharacterized protein</fullName>
    </submittedName>
</protein>
<evidence type="ECO:0000313" key="3">
    <source>
        <dbReference type="Proteomes" id="UP001054889"/>
    </source>
</evidence>
<reference evidence="2" key="2">
    <citation type="submission" date="2021-12" db="EMBL/GenBank/DDBJ databases">
        <title>Resequencing data analysis of finger millet.</title>
        <authorList>
            <person name="Hatakeyama M."/>
            <person name="Aluri S."/>
            <person name="Balachadran M.T."/>
            <person name="Sivarajan S.R."/>
            <person name="Poveda L."/>
            <person name="Shimizu-Inatsugi R."/>
            <person name="Schlapbach R."/>
            <person name="Sreeman S.M."/>
            <person name="Shimizu K.K."/>
        </authorList>
    </citation>
    <scope>NUCLEOTIDE SEQUENCE</scope>
</reference>